<dbReference type="Proteomes" id="UP001595880">
    <property type="component" value="Unassembled WGS sequence"/>
</dbReference>
<evidence type="ECO:0000256" key="4">
    <source>
        <dbReference type="ARBA" id="ARBA00005096"/>
    </source>
</evidence>
<comment type="caution">
    <text evidence="16">The sequence shown here is derived from an EMBL/GenBank/DDBJ whole genome shotgun (WGS) entry which is preliminary data.</text>
</comment>
<dbReference type="PANTHER" id="PTHR43809">
    <property type="entry name" value="NITRITE REDUCTASE (NADH) LARGE SUBUNIT"/>
    <property type="match status" value="1"/>
</dbReference>
<feature type="domain" description="BFD-like [2Fe-2S]-binding" evidence="13">
    <location>
        <begin position="479"/>
        <end position="528"/>
    </location>
</feature>
<feature type="domain" description="FAD/NAD(P)-binding" evidence="14">
    <location>
        <begin position="5"/>
        <end position="285"/>
    </location>
</feature>
<evidence type="ECO:0000256" key="1">
    <source>
        <dbReference type="ARBA" id="ARBA00001929"/>
    </source>
</evidence>
<comment type="cofactor">
    <cofactor evidence="1">
        <name>siroheme</name>
        <dbReference type="ChEBI" id="CHEBI:60052"/>
    </cofactor>
</comment>
<dbReference type="Gene3D" id="3.30.390.30">
    <property type="match status" value="1"/>
</dbReference>
<feature type="domain" description="NADH-rubredoxin oxidoreductase C-terminal" evidence="15">
    <location>
        <begin position="317"/>
        <end position="384"/>
    </location>
</feature>
<dbReference type="InterPro" id="IPR052034">
    <property type="entry name" value="NasD-like"/>
</dbReference>
<keyword evidence="9" id="KW-0274">FAD</keyword>
<dbReference type="Gene3D" id="3.50.50.60">
    <property type="entry name" value="FAD/NAD(P)-binding domain"/>
    <property type="match status" value="2"/>
</dbReference>
<dbReference type="EMBL" id="JBHSDV010000001">
    <property type="protein sequence ID" value="MFC4387210.1"/>
    <property type="molecule type" value="Genomic_DNA"/>
</dbReference>
<comment type="pathway">
    <text evidence="4">Nitrogen metabolism; nitrate reduction (assimilation).</text>
</comment>
<dbReference type="PRINTS" id="PR00368">
    <property type="entry name" value="FADPNR"/>
</dbReference>
<dbReference type="InterPro" id="IPR041854">
    <property type="entry name" value="BFD-like_2Fe2S-bd_dom_sf"/>
</dbReference>
<evidence type="ECO:0000256" key="11">
    <source>
        <dbReference type="ARBA" id="ARBA00023004"/>
    </source>
</evidence>
<comment type="similarity">
    <text evidence="5">Belongs to the nitrite and sulfite reductase 4Fe-4S domain family.</text>
</comment>
<comment type="cofactor">
    <cofactor evidence="2">
        <name>[4Fe-4S] cluster</name>
        <dbReference type="ChEBI" id="CHEBI:49883"/>
    </cofactor>
</comment>
<evidence type="ECO:0000259" key="14">
    <source>
        <dbReference type="Pfam" id="PF07992"/>
    </source>
</evidence>
<dbReference type="InterPro" id="IPR016156">
    <property type="entry name" value="FAD/NAD-linked_Rdtase_dimer_sf"/>
</dbReference>
<dbReference type="Pfam" id="PF07992">
    <property type="entry name" value="Pyr_redox_2"/>
    <property type="match status" value="1"/>
</dbReference>
<keyword evidence="7" id="KW-0285">Flavoprotein</keyword>
<dbReference type="Pfam" id="PF18267">
    <property type="entry name" value="Rubredoxin_C"/>
    <property type="match status" value="1"/>
</dbReference>
<gene>
    <name evidence="16" type="primary">nirB</name>
    <name evidence="16" type="ORF">ACFOZ1_05235</name>
</gene>
<keyword evidence="12" id="KW-0411">Iron-sulfur</keyword>
<dbReference type="RefSeq" id="WP_390196706.1">
    <property type="nucleotide sequence ID" value="NZ_JBHSDV010000001.1"/>
</dbReference>
<dbReference type="NCBIfam" id="TIGR02374">
    <property type="entry name" value="nitri_red_nirB"/>
    <property type="match status" value="1"/>
</dbReference>
<comment type="cofactor">
    <cofactor evidence="3">
        <name>FAD</name>
        <dbReference type="ChEBI" id="CHEBI:57692"/>
    </cofactor>
</comment>
<accession>A0ABV8VT73</accession>
<evidence type="ECO:0000256" key="8">
    <source>
        <dbReference type="ARBA" id="ARBA00022723"/>
    </source>
</evidence>
<dbReference type="InterPro" id="IPR041575">
    <property type="entry name" value="Rubredoxin_C"/>
</dbReference>
<evidence type="ECO:0000256" key="12">
    <source>
        <dbReference type="ARBA" id="ARBA00023014"/>
    </source>
</evidence>
<name>A0ABV8VT73_9BACI</name>
<evidence type="ECO:0000256" key="6">
    <source>
        <dbReference type="ARBA" id="ARBA00022617"/>
    </source>
</evidence>
<dbReference type="InterPro" id="IPR023753">
    <property type="entry name" value="FAD/NAD-binding_dom"/>
</dbReference>
<evidence type="ECO:0000256" key="10">
    <source>
        <dbReference type="ARBA" id="ARBA00023002"/>
    </source>
</evidence>
<evidence type="ECO:0000259" key="13">
    <source>
        <dbReference type="Pfam" id="PF04324"/>
    </source>
</evidence>
<keyword evidence="10" id="KW-0560">Oxidoreductase</keyword>
<dbReference type="Pfam" id="PF04324">
    <property type="entry name" value="Fer2_BFD"/>
    <property type="match status" value="2"/>
</dbReference>
<keyword evidence="6" id="KW-0349">Heme</keyword>
<dbReference type="Gene3D" id="1.10.10.1100">
    <property type="entry name" value="BFD-like [2Fe-2S]-binding domain"/>
    <property type="match status" value="1"/>
</dbReference>
<evidence type="ECO:0000313" key="17">
    <source>
        <dbReference type="Proteomes" id="UP001595880"/>
    </source>
</evidence>
<dbReference type="SUPFAM" id="SSF56014">
    <property type="entry name" value="Nitrite and sulphite reductase 4Fe-4S domain-like"/>
    <property type="match status" value="1"/>
</dbReference>
<evidence type="ECO:0000256" key="5">
    <source>
        <dbReference type="ARBA" id="ARBA00010429"/>
    </source>
</evidence>
<dbReference type="SUPFAM" id="SSF51905">
    <property type="entry name" value="FAD/NAD(P)-binding domain"/>
    <property type="match status" value="2"/>
</dbReference>
<evidence type="ECO:0000313" key="16">
    <source>
        <dbReference type="EMBL" id="MFC4387210.1"/>
    </source>
</evidence>
<proteinExistence type="inferred from homology"/>
<dbReference type="Gene3D" id="3.30.413.10">
    <property type="entry name" value="Sulfite Reductase Hemoprotein, domain 1"/>
    <property type="match status" value="1"/>
</dbReference>
<keyword evidence="17" id="KW-1185">Reference proteome</keyword>
<evidence type="ECO:0000259" key="15">
    <source>
        <dbReference type="Pfam" id="PF18267"/>
    </source>
</evidence>
<evidence type="ECO:0000256" key="2">
    <source>
        <dbReference type="ARBA" id="ARBA00001966"/>
    </source>
</evidence>
<evidence type="ECO:0000256" key="3">
    <source>
        <dbReference type="ARBA" id="ARBA00001974"/>
    </source>
</evidence>
<dbReference type="InterPro" id="IPR036188">
    <property type="entry name" value="FAD/NAD-bd_sf"/>
</dbReference>
<dbReference type="PANTHER" id="PTHR43809:SF1">
    <property type="entry name" value="NITRITE REDUCTASE (NADH) LARGE SUBUNIT"/>
    <property type="match status" value="1"/>
</dbReference>
<evidence type="ECO:0000256" key="9">
    <source>
        <dbReference type="ARBA" id="ARBA00022827"/>
    </source>
</evidence>
<dbReference type="InterPro" id="IPR012744">
    <property type="entry name" value="Nitri_red_NirB"/>
</dbReference>
<dbReference type="InterPro" id="IPR045854">
    <property type="entry name" value="NO2/SO3_Rdtase_4Fe4S_sf"/>
</dbReference>
<dbReference type="CDD" id="cd19943">
    <property type="entry name" value="NirB_Fer2_BFD-like_1"/>
    <property type="match status" value="1"/>
</dbReference>
<dbReference type="PRINTS" id="PR00411">
    <property type="entry name" value="PNDRDTASEI"/>
</dbReference>
<organism evidence="16 17">
    <name type="scientific">Gracilibacillus marinus</name>
    <dbReference type="NCBI Taxonomy" id="630535"/>
    <lineage>
        <taxon>Bacteria</taxon>
        <taxon>Bacillati</taxon>
        <taxon>Bacillota</taxon>
        <taxon>Bacilli</taxon>
        <taxon>Bacillales</taxon>
        <taxon>Bacillaceae</taxon>
        <taxon>Gracilibacillus</taxon>
    </lineage>
</organism>
<keyword evidence="11" id="KW-0408">Iron</keyword>
<dbReference type="InterPro" id="IPR007419">
    <property type="entry name" value="BFD-like_2Fe2S-bd_dom"/>
</dbReference>
<reference evidence="17" key="1">
    <citation type="journal article" date="2019" name="Int. J. Syst. Evol. Microbiol.">
        <title>The Global Catalogue of Microorganisms (GCM) 10K type strain sequencing project: providing services to taxonomists for standard genome sequencing and annotation.</title>
        <authorList>
            <consortium name="The Broad Institute Genomics Platform"/>
            <consortium name="The Broad Institute Genome Sequencing Center for Infectious Disease"/>
            <person name="Wu L."/>
            <person name="Ma J."/>
        </authorList>
    </citation>
    <scope>NUCLEOTIDE SEQUENCE [LARGE SCALE GENOMIC DNA]</scope>
    <source>
        <strain evidence="17">KACC 14058</strain>
    </source>
</reference>
<sequence>MTKEKLVLIGNGMAGMRCIEYILQLDATKYDITIIGEEPYSNYNRIMLSSVLQGKTTLNDIIIHPFEWYEKNNITLYTNEKVTQIMPSEKIVKTTDKDFVYDRLILATGSHPFMLPIHGIDKKGVYTFRTIDDCNALLQKTKEIKTATVIGGGILGIEAARGLLDLGLEVNIVHLADRVMNHQLDNLAAEMLQHTLAKKGMQFFLNKKTKEIIGNDYVEGILFDDGTKILTDLVLMAVGVRPNIDLTKDTKLQTNRGIVVNDYMETSLPNIYAIGECAEHNNKVYGLVKPVYEQAKVLAHHLCNPRSLAYSGTLLTTQLKISDVEVFSIGQIETDLDTKIIATIDQTSHTYKKIVCKDDKIIGAILIGEISQSNPLIDAIKKQKFLSDKEKKDLLLPVNLQNSYAACLKNDEYICTCNNVTKGTIIDNVVEHQLRTVQEIKKCTKASSACGGCKPVVEDLLTYIHSDYFVKPIVTKNFCPCTTLSEEEIVRQIQDKQLTTIHQIRKALRFKQVDGCATCKKALSYYLDMIYPDQINTKTIFYINEKINASKQQNGKYTIIPKIYGNVVRSSNLQNILSTLQAFQISDVTIQHNKLILQNIEENDVLAICETLQMPLIPYVTNMLLTVHIATNPFQCTCDSNELITFVTFIEKHLSTLPLPHIVDLRVHCCGTTFQETQKNDVHIVQQQDVFEMYVGKDTQLLSIANNQKDAQKFILSLFQYYRQTANYDENIHDWIIRMGIVHVREILFNTEMQNLLLASLISERNKRKWSTCLI</sequence>
<feature type="domain" description="BFD-like [2Fe-2S]-binding" evidence="13">
    <location>
        <begin position="413"/>
        <end position="461"/>
    </location>
</feature>
<protein>
    <submittedName>
        <fullName evidence="16">Nitrite reductase large subunit NirB</fullName>
    </submittedName>
</protein>
<dbReference type="CDD" id="cd19944">
    <property type="entry name" value="NirB_Fer2_BFD-like_2"/>
    <property type="match status" value="1"/>
</dbReference>
<evidence type="ECO:0000256" key="7">
    <source>
        <dbReference type="ARBA" id="ARBA00022630"/>
    </source>
</evidence>
<keyword evidence="8" id="KW-0479">Metal-binding</keyword>